<dbReference type="GO" id="GO:0003677">
    <property type="term" value="F:DNA binding"/>
    <property type="evidence" value="ECO:0007669"/>
    <property type="project" value="UniProtKB-KW"/>
</dbReference>
<comment type="similarity">
    <text evidence="2">Belongs to the DNA photolyase class-2 family.</text>
</comment>
<dbReference type="EC" id="4.1.99.3" evidence="3"/>
<keyword evidence="10" id="KW-0234">DNA repair</keyword>
<sequence>MMSLLYTSSKLTESRVLTMNNRPINQDGDFILYWMTSCRRFSFNASLQHAVTLSNQLKKPILVVEAVSITHKFANDRILSFMVQGIMDNINEFNENLVSYIPWVEIKQRAGAKMLASLSERSVCVVIDDYPTYTPSKIRDAAARNLQVRVDAVDSNGIFPMNWAEKEFTTAYSFRKYVQKNLLDAFQTIPEKNSVQHRDKDIRISKEIINDLKKDLGFESTPLEWLWRVSEGGEIGNQAMKEFPIDHTVPAVLTSKGGVNEARIRLQKFLNYRLNKYSTDRNNPDKPAVSGLSPWLHFGHISSYEIIQNVLTKENWGPNSLNHEDTGKGTRSGWWGVSESSSSFLDQIITWRELGFNFAHNREDHATVETIPNWAKLSMKEHINDDRTIYSLEELERAETHDEIWNAAQRELLRTGQMHNYMRMLWGKKILEWSPSPEIAAENMIYINDKWALDGRDPNSYTGIFWVLGRHDRAWGPERPIFGKVRYMSSESAYRKLKLKNYLQKYAKEENVTLAKFG</sequence>
<evidence type="ECO:0000256" key="9">
    <source>
        <dbReference type="ARBA" id="ARBA00023125"/>
    </source>
</evidence>
<dbReference type="Gene3D" id="1.25.40.80">
    <property type="match status" value="1"/>
</dbReference>
<evidence type="ECO:0000256" key="11">
    <source>
        <dbReference type="ARBA" id="ARBA00023239"/>
    </source>
</evidence>
<dbReference type="Gene3D" id="1.10.579.10">
    <property type="entry name" value="DNA Cyclobutane Dipyrimidine Photolyase, subunit A, domain 3"/>
    <property type="match status" value="1"/>
</dbReference>
<evidence type="ECO:0000256" key="1">
    <source>
        <dbReference type="ARBA" id="ARBA00001974"/>
    </source>
</evidence>
<dbReference type="PANTHER" id="PTHR10211">
    <property type="entry name" value="DEOXYRIBODIPYRIMIDINE PHOTOLYASE"/>
    <property type="match status" value="1"/>
</dbReference>
<dbReference type="SUPFAM" id="SSF52425">
    <property type="entry name" value="Cryptochrome/photolyase, N-terminal domain"/>
    <property type="match status" value="1"/>
</dbReference>
<evidence type="ECO:0000259" key="15">
    <source>
        <dbReference type="PROSITE" id="PS51645"/>
    </source>
</evidence>
<protein>
    <recommendedName>
        <fullName evidence="4">Deoxyribodipyrimidine photo-lyase</fullName>
        <ecNumber evidence="3">4.1.99.3</ecNumber>
    </recommendedName>
    <alternativeName>
        <fullName evidence="12">DNA photolyase</fullName>
    </alternativeName>
</protein>
<evidence type="ECO:0000256" key="6">
    <source>
        <dbReference type="ARBA" id="ARBA00022763"/>
    </source>
</evidence>
<dbReference type="FunFam" id="1.10.579.10:FF:000002">
    <property type="entry name" value="Deoxyribodipyrimidine photolyase"/>
    <property type="match status" value="1"/>
</dbReference>
<evidence type="ECO:0000256" key="10">
    <source>
        <dbReference type="ARBA" id="ARBA00023204"/>
    </source>
</evidence>
<dbReference type="SUPFAM" id="SSF48173">
    <property type="entry name" value="Cryptochrome/photolyase FAD-binding domain"/>
    <property type="match status" value="1"/>
</dbReference>
<comment type="catalytic activity">
    <reaction evidence="13">
        <text>cyclobutadipyrimidine (in DNA) = 2 pyrimidine residues (in DNA).</text>
        <dbReference type="EC" id="4.1.99.3"/>
    </reaction>
</comment>
<dbReference type="InterPro" id="IPR052219">
    <property type="entry name" value="Photolyase_Class-2"/>
</dbReference>
<evidence type="ECO:0000256" key="8">
    <source>
        <dbReference type="ARBA" id="ARBA00022991"/>
    </source>
</evidence>
<feature type="domain" description="Photolyase/cryptochrome alpha/beta" evidence="15">
    <location>
        <begin position="29"/>
        <end position="161"/>
    </location>
</feature>
<keyword evidence="5" id="KW-0285">Flavoprotein</keyword>
<accession>A0A1B1T9X2</accession>
<organism evidence="16">
    <name type="scientific">uncultured Poseidoniia archaeon</name>
    <dbReference type="NCBI Taxonomy" id="1697135"/>
    <lineage>
        <taxon>Archaea</taxon>
        <taxon>Methanobacteriati</taxon>
        <taxon>Thermoplasmatota</taxon>
        <taxon>Candidatus Poseidoniia</taxon>
        <taxon>environmental samples</taxon>
    </lineage>
</organism>
<keyword evidence="6" id="KW-0227">DNA damage</keyword>
<dbReference type="PROSITE" id="PS51645">
    <property type="entry name" value="PHR_CRY_ALPHA_BETA"/>
    <property type="match status" value="1"/>
</dbReference>
<evidence type="ECO:0000256" key="14">
    <source>
        <dbReference type="ARBA" id="ARBA00053026"/>
    </source>
</evidence>
<evidence type="ECO:0000256" key="4">
    <source>
        <dbReference type="ARBA" id="ARBA00014046"/>
    </source>
</evidence>
<name>A0A1B1T9X2_9ARCH</name>
<reference evidence="16" key="1">
    <citation type="submission" date="2014-11" db="EMBL/GenBank/DDBJ databases">
        <authorList>
            <person name="Zhu J."/>
            <person name="Qi W."/>
            <person name="Song R."/>
        </authorList>
    </citation>
    <scope>NUCLEOTIDE SEQUENCE</scope>
</reference>
<keyword evidence="7" id="KW-0274">FAD</keyword>
<dbReference type="InterPro" id="IPR006050">
    <property type="entry name" value="DNA_photolyase_N"/>
</dbReference>
<keyword evidence="9" id="KW-0238">DNA-binding</keyword>
<dbReference type="InterPro" id="IPR036155">
    <property type="entry name" value="Crypto/Photolyase_N_sf"/>
</dbReference>
<dbReference type="AlphaFoldDB" id="A0A1B1T9X2"/>
<dbReference type="PANTHER" id="PTHR10211:SF0">
    <property type="entry name" value="DEOXYRIBODIPYRIMIDINE PHOTO-LYASE"/>
    <property type="match status" value="1"/>
</dbReference>
<comment type="cofactor">
    <cofactor evidence="1">
        <name>FAD</name>
        <dbReference type="ChEBI" id="CHEBI:57692"/>
    </cofactor>
</comment>
<keyword evidence="11 16" id="KW-0456">Lyase</keyword>
<comment type="cofactor">
    <cofactor evidence="14">
        <name>coenzyme F420-(gamma-Glu)n</name>
        <dbReference type="ChEBI" id="CHEBI:133980"/>
    </cofactor>
</comment>
<proteinExistence type="inferred from homology"/>
<dbReference type="EMBL" id="KP211813">
    <property type="protein sequence ID" value="ANV79082.1"/>
    <property type="molecule type" value="Genomic_DNA"/>
</dbReference>
<dbReference type="Gene3D" id="3.40.50.620">
    <property type="entry name" value="HUPs"/>
    <property type="match status" value="1"/>
</dbReference>
<evidence type="ECO:0000256" key="5">
    <source>
        <dbReference type="ARBA" id="ARBA00022630"/>
    </source>
</evidence>
<evidence type="ECO:0000313" key="16">
    <source>
        <dbReference type="EMBL" id="ANV79082.1"/>
    </source>
</evidence>
<evidence type="ECO:0000256" key="3">
    <source>
        <dbReference type="ARBA" id="ARBA00013149"/>
    </source>
</evidence>
<evidence type="ECO:0000256" key="2">
    <source>
        <dbReference type="ARBA" id="ARBA00006409"/>
    </source>
</evidence>
<reference evidence="16" key="2">
    <citation type="journal article" date="2015" name="ISME J.">
        <title>A new class of marine Euryarchaeota group II from the Mediterranean deep chlorophyll maximum.</title>
        <authorList>
            <person name="Martin-Cuadrado A.B."/>
            <person name="Garcia-Heredia I."/>
            <person name="Molto A.G."/>
            <person name="Lopez-Ubeda R."/>
            <person name="Kimes N."/>
            <person name="Lopez-Garcia P."/>
            <person name="Moreira D."/>
            <person name="Rodriguez-Valera F."/>
        </authorList>
    </citation>
    <scope>NUCLEOTIDE SEQUENCE</scope>
</reference>
<dbReference type="InterPro" id="IPR036134">
    <property type="entry name" value="Crypto/Photolyase_FAD-like_sf"/>
</dbReference>
<evidence type="ECO:0000256" key="7">
    <source>
        <dbReference type="ARBA" id="ARBA00022827"/>
    </source>
</evidence>
<dbReference type="InterPro" id="IPR014729">
    <property type="entry name" value="Rossmann-like_a/b/a_fold"/>
</dbReference>
<evidence type="ECO:0000256" key="12">
    <source>
        <dbReference type="ARBA" id="ARBA00031671"/>
    </source>
</evidence>
<dbReference type="GO" id="GO:0000719">
    <property type="term" value="P:photoreactive repair"/>
    <property type="evidence" value="ECO:0007669"/>
    <property type="project" value="TreeGrafter"/>
</dbReference>
<evidence type="ECO:0000256" key="13">
    <source>
        <dbReference type="ARBA" id="ARBA00033999"/>
    </source>
</evidence>
<keyword evidence="8" id="KW-0157">Chromophore</keyword>
<dbReference type="GO" id="GO:0003904">
    <property type="term" value="F:deoxyribodipyrimidine photo-lyase activity"/>
    <property type="evidence" value="ECO:0007669"/>
    <property type="project" value="UniProtKB-EC"/>
</dbReference>